<feature type="compositionally biased region" description="Basic and acidic residues" evidence="1">
    <location>
        <begin position="14"/>
        <end position="24"/>
    </location>
</feature>
<dbReference type="PANTHER" id="PTHR35010:SF2">
    <property type="entry name" value="BLL4672 PROTEIN"/>
    <property type="match status" value="1"/>
</dbReference>
<evidence type="ECO:0000256" key="1">
    <source>
        <dbReference type="SAM" id="MobiDB-lite"/>
    </source>
</evidence>
<dbReference type="AlphaFoldDB" id="A0A7Y6IY71"/>
<name>A0A7Y6IY71_9ACTN</name>
<sequence length="104" mass="11292">MRRPEAAQLAGASAEHRSRLERGEPSGASDHVLDALARLLRLNVAPRTHLEDLTRTSVSGRRSRGAKGAVTKDARARGNARNGDRGNARGMSKWAAWRGRRGRG</sequence>
<dbReference type="EMBL" id="JABWGO010000017">
    <property type="protein sequence ID" value="NUW46552.1"/>
    <property type="molecule type" value="Genomic_DNA"/>
</dbReference>
<gene>
    <name evidence="2" type="ORF">HT134_41525</name>
</gene>
<keyword evidence="3" id="KW-1185">Reference proteome</keyword>
<evidence type="ECO:0000313" key="3">
    <source>
        <dbReference type="Proteomes" id="UP000546126"/>
    </source>
</evidence>
<organism evidence="2 3">
    <name type="scientific">Nonomuraea rhodomycinica</name>
    <dbReference type="NCBI Taxonomy" id="1712872"/>
    <lineage>
        <taxon>Bacteria</taxon>
        <taxon>Bacillati</taxon>
        <taxon>Actinomycetota</taxon>
        <taxon>Actinomycetes</taxon>
        <taxon>Streptosporangiales</taxon>
        <taxon>Streptosporangiaceae</taxon>
        <taxon>Nonomuraea</taxon>
    </lineage>
</organism>
<protein>
    <submittedName>
        <fullName evidence="2">Helix-turn-helix domain-containing protein</fullName>
    </submittedName>
</protein>
<reference evidence="2 3" key="1">
    <citation type="submission" date="2020-06" db="EMBL/GenBank/DDBJ databases">
        <authorList>
            <person name="Chanama M."/>
        </authorList>
    </citation>
    <scope>NUCLEOTIDE SEQUENCE [LARGE SCALE GENOMIC DNA]</scope>
    <source>
        <strain evidence="2 3">TBRC6557</strain>
    </source>
</reference>
<comment type="caution">
    <text evidence="2">The sequence shown here is derived from an EMBL/GenBank/DDBJ whole genome shotgun (WGS) entry which is preliminary data.</text>
</comment>
<evidence type="ECO:0000313" key="2">
    <source>
        <dbReference type="EMBL" id="NUW46552.1"/>
    </source>
</evidence>
<feature type="region of interest" description="Disordered" evidence="1">
    <location>
        <begin position="51"/>
        <end position="104"/>
    </location>
</feature>
<accession>A0A7Y6IY71</accession>
<feature type="compositionally biased region" description="Basic and acidic residues" evidence="1">
    <location>
        <begin position="70"/>
        <end position="87"/>
    </location>
</feature>
<feature type="region of interest" description="Disordered" evidence="1">
    <location>
        <begin position="1"/>
        <end position="29"/>
    </location>
</feature>
<proteinExistence type="predicted"/>
<dbReference type="PANTHER" id="PTHR35010">
    <property type="entry name" value="BLL4672 PROTEIN-RELATED"/>
    <property type="match status" value="1"/>
</dbReference>
<dbReference type="Proteomes" id="UP000546126">
    <property type="component" value="Unassembled WGS sequence"/>
</dbReference>